<proteinExistence type="predicted"/>
<gene>
    <name evidence="1" type="ORF">IAD46_01615</name>
</gene>
<sequence length="133" mass="15630">SFTKGQYTATQNTVVAIYSKEEILADPEPYFNQLATMFQQEQRHTELLLMSDPLLRLSRYLVYLSDRPSYYLPIPISALLSYLHLSKKELTAAFSHLTREQILSKENRLIKIFSYPRLKEYAFRKSINSYDPI</sequence>
<dbReference type="EMBL" id="DVLF01000054">
    <property type="protein sequence ID" value="HIT49702.1"/>
    <property type="molecule type" value="Genomic_DNA"/>
</dbReference>
<dbReference type="AlphaFoldDB" id="A0A9D1GQ93"/>
<dbReference type="InterPro" id="IPR036390">
    <property type="entry name" value="WH_DNA-bd_sf"/>
</dbReference>
<organism evidence="1 2">
    <name type="scientific">Candidatus Pelethenecus faecipullorum</name>
    <dbReference type="NCBI Taxonomy" id="2840900"/>
    <lineage>
        <taxon>Bacteria</taxon>
        <taxon>Bacillati</taxon>
        <taxon>Mycoplasmatota</taxon>
        <taxon>Mollicutes</taxon>
        <taxon>Candidatus Pelethenecus</taxon>
    </lineage>
</organism>
<dbReference type="Proteomes" id="UP000886758">
    <property type="component" value="Unassembled WGS sequence"/>
</dbReference>
<name>A0A9D1GQ93_9MOLU</name>
<comment type="caution">
    <text evidence="1">The sequence shown here is derived from an EMBL/GenBank/DDBJ whole genome shotgun (WGS) entry which is preliminary data.</text>
</comment>
<dbReference type="SUPFAM" id="SSF46785">
    <property type="entry name" value="Winged helix' DNA-binding domain"/>
    <property type="match status" value="1"/>
</dbReference>
<accession>A0A9D1GQ93</accession>
<dbReference type="Gene3D" id="2.60.120.10">
    <property type="entry name" value="Jelly Rolls"/>
    <property type="match status" value="1"/>
</dbReference>
<dbReference type="InterPro" id="IPR014710">
    <property type="entry name" value="RmlC-like_jellyroll"/>
</dbReference>
<protein>
    <submittedName>
        <fullName evidence="1">Uncharacterized protein</fullName>
    </submittedName>
</protein>
<reference evidence="1" key="2">
    <citation type="journal article" date="2021" name="PeerJ">
        <title>Extensive microbial diversity within the chicken gut microbiome revealed by metagenomics and culture.</title>
        <authorList>
            <person name="Gilroy R."/>
            <person name="Ravi A."/>
            <person name="Getino M."/>
            <person name="Pursley I."/>
            <person name="Horton D.L."/>
            <person name="Alikhan N.F."/>
            <person name="Baker D."/>
            <person name="Gharbi K."/>
            <person name="Hall N."/>
            <person name="Watson M."/>
            <person name="Adriaenssens E.M."/>
            <person name="Foster-Nyarko E."/>
            <person name="Jarju S."/>
            <person name="Secka A."/>
            <person name="Antonio M."/>
            <person name="Oren A."/>
            <person name="Chaudhuri R.R."/>
            <person name="La Ragione R."/>
            <person name="Hildebrand F."/>
            <person name="Pallen M.J."/>
        </authorList>
    </citation>
    <scope>NUCLEOTIDE SEQUENCE</scope>
    <source>
        <strain evidence="1">ChiW17-6978</strain>
    </source>
</reference>
<evidence type="ECO:0000313" key="2">
    <source>
        <dbReference type="Proteomes" id="UP000886758"/>
    </source>
</evidence>
<evidence type="ECO:0000313" key="1">
    <source>
        <dbReference type="EMBL" id="HIT49702.1"/>
    </source>
</evidence>
<reference evidence="1" key="1">
    <citation type="submission" date="2020-10" db="EMBL/GenBank/DDBJ databases">
        <authorList>
            <person name="Gilroy R."/>
        </authorList>
    </citation>
    <scope>NUCLEOTIDE SEQUENCE</scope>
    <source>
        <strain evidence="1">ChiW17-6978</strain>
    </source>
</reference>
<feature type="non-terminal residue" evidence="1">
    <location>
        <position position="1"/>
    </location>
</feature>